<keyword evidence="5" id="KW-1185">Reference proteome</keyword>
<sequence length="318" mass="36675">MKEIYQKIPDQESTDDLSNNSTWHEPRQVQGLWSLESKVITAINAIFFLTSCGVLFVSSRWLNDPVHLMRRVSPYSMTVFSYLDLMSVLLRCCVTGPILDDVPIQLETVEVKGTLFNDYTPPRIWRGQPSEEVDKAWDDMARIEYFGVSGDALRKMGKNPEISVSIPEEWGVGSDKYLVEIDMQHQLHCLNAVRKYAYFDYYYGNDYKNISMAPQRHQAHLAHCIDILLQALTCNPSLDLISHNWMRTQENPYPDFNIKRQCVAHDPILKWQHENGISEQILKYKNLPKPEGFPEVEPEPSILKIGEDLGHHEGHLSL</sequence>
<protein>
    <recommendedName>
        <fullName evidence="6">Tat pathway signal sequence</fullName>
    </recommendedName>
</protein>
<evidence type="ECO:0000256" key="1">
    <source>
        <dbReference type="ARBA" id="ARBA00035112"/>
    </source>
</evidence>
<keyword evidence="3" id="KW-0812">Transmembrane</keyword>
<evidence type="ECO:0000256" key="2">
    <source>
        <dbReference type="SAM" id="MobiDB-lite"/>
    </source>
</evidence>
<keyword evidence="3" id="KW-1133">Transmembrane helix</keyword>
<dbReference type="OrthoDB" id="3687641at2759"/>
<name>A0A010RQE4_9PEZI</name>
<dbReference type="KEGG" id="cfj:CFIO01_10194"/>
<evidence type="ECO:0000256" key="3">
    <source>
        <dbReference type="SAM" id="Phobius"/>
    </source>
</evidence>
<reference evidence="4 5" key="1">
    <citation type="submission" date="2014-02" db="EMBL/GenBank/DDBJ databases">
        <title>The genome sequence of Colletotrichum fioriniae PJ7.</title>
        <authorList>
            <person name="Baroncelli R."/>
            <person name="Thon M.R."/>
        </authorList>
    </citation>
    <scope>NUCLEOTIDE SEQUENCE [LARGE SCALE GENOMIC DNA]</scope>
    <source>
        <strain evidence="4 5">PJ7</strain>
    </source>
</reference>
<dbReference type="InterPro" id="IPR021765">
    <property type="entry name" value="UstYa-like"/>
</dbReference>
<dbReference type="PANTHER" id="PTHR33365">
    <property type="entry name" value="YALI0B05434P"/>
    <property type="match status" value="1"/>
</dbReference>
<dbReference type="AlphaFoldDB" id="A0A010RQE4"/>
<keyword evidence="3" id="KW-0472">Membrane</keyword>
<dbReference type="PANTHER" id="PTHR33365:SF14">
    <property type="entry name" value="TAT PATHWAY SIGNAL SEQUENCE"/>
    <property type="match status" value="1"/>
</dbReference>
<comment type="similarity">
    <text evidence="1">Belongs to the ustYa family.</text>
</comment>
<comment type="caution">
    <text evidence="4">The sequence shown here is derived from an EMBL/GenBank/DDBJ whole genome shotgun (WGS) entry which is preliminary data.</text>
</comment>
<proteinExistence type="inferred from homology"/>
<dbReference type="GO" id="GO:0043386">
    <property type="term" value="P:mycotoxin biosynthetic process"/>
    <property type="evidence" value="ECO:0007669"/>
    <property type="project" value="InterPro"/>
</dbReference>
<feature type="region of interest" description="Disordered" evidence="2">
    <location>
        <begin position="1"/>
        <end position="22"/>
    </location>
</feature>
<evidence type="ECO:0008006" key="6">
    <source>
        <dbReference type="Google" id="ProtNLM"/>
    </source>
</evidence>
<evidence type="ECO:0000313" key="5">
    <source>
        <dbReference type="Proteomes" id="UP000020467"/>
    </source>
</evidence>
<feature type="transmembrane region" description="Helical" evidence="3">
    <location>
        <begin position="39"/>
        <end position="58"/>
    </location>
</feature>
<gene>
    <name evidence="4" type="ORF">CFIO01_10194</name>
</gene>
<dbReference type="Pfam" id="PF11807">
    <property type="entry name" value="UstYa"/>
    <property type="match status" value="1"/>
</dbReference>
<dbReference type="EMBL" id="JARH01000989">
    <property type="protein sequence ID" value="EXF74408.1"/>
    <property type="molecule type" value="Genomic_DNA"/>
</dbReference>
<dbReference type="HOGENOM" id="CLU_042941_0_0_1"/>
<accession>A0A010RQE4</accession>
<organism evidence="4 5">
    <name type="scientific">Colletotrichum fioriniae PJ7</name>
    <dbReference type="NCBI Taxonomy" id="1445577"/>
    <lineage>
        <taxon>Eukaryota</taxon>
        <taxon>Fungi</taxon>
        <taxon>Dikarya</taxon>
        <taxon>Ascomycota</taxon>
        <taxon>Pezizomycotina</taxon>
        <taxon>Sordariomycetes</taxon>
        <taxon>Hypocreomycetidae</taxon>
        <taxon>Glomerellales</taxon>
        <taxon>Glomerellaceae</taxon>
        <taxon>Colletotrichum</taxon>
        <taxon>Colletotrichum acutatum species complex</taxon>
    </lineage>
</organism>
<dbReference type="STRING" id="1445577.A0A010RQE4"/>
<dbReference type="Proteomes" id="UP000020467">
    <property type="component" value="Unassembled WGS sequence"/>
</dbReference>
<dbReference type="eggNOG" id="ENOG502S0D8">
    <property type="taxonomic scope" value="Eukaryota"/>
</dbReference>
<evidence type="ECO:0000313" key="4">
    <source>
        <dbReference type="EMBL" id="EXF74408.1"/>
    </source>
</evidence>